<keyword evidence="1" id="KW-0175">Coiled coil</keyword>
<evidence type="ECO:0000259" key="3">
    <source>
        <dbReference type="PROSITE" id="PS50994"/>
    </source>
</evidence>
<dbReference type="EMBL" id="BQNB010010436">
    <property type="protein sequence ID" value="GJS77285.1"/>
    <property type="molecule type" value="Genomic_DNA"/>
</dbReference>
<feature type="compositionally biased region" description="Acidic residues" evidence="2">
    <location>
        <begin position="1286"/>
        <end position="1300"/>
    </location>
</feature>
<organism evidence="4 5">
    <name type="scientific">Tanacetum coccineum</name>
    <dbReference type="NCBI Taxonomy" id="301880"/>
    <lineage>
        <taxon>Eukaryota</taxon>
        <taxon>Viridiplantae</taxon>
        <taxon>Streptophyta</taxon>
        <taxon>Embryophyta</taxon>
        <taxon>Tracheophyta</taxon>
        <taxon>Spermatophyta</taxon>
        <taxon>Magnoliopsida</taxon>
        <taxon>eudicotyledons</taxon>
        <taxon>Gunneridae</taxon>
        <taxon>Pentapetalae</taxon>
        <taxon>asterids</taxon>
        <taxon>campanulids</taxon>
        <taxon>Asterales</taxon>
        <taxon>Asteraceae</taxon>
        <taxon>Asteroideae</taxon>
        <taxon>Anthemideae</taxon>
        <taxon>Anthemidinae</taxon>
        <taxon>Tanacetum</taxon>
    </lineage>
</organism>
<accession>A0ABQ4YIK4</accession>
<dbReference type="Proteomes" id="UP001151760">
    <property type="component" value="Unassembled WGS sequence"/>
</dbReference>
<gene>
    <name evidence="4" type="ORF">Tco_0727166</name>
</gene>
<name>A0ABQ4YIK4_9ASTR</name>
<proteinExistence type="predicted"/>
<feature type="region of interest" description="Disordered" evidence="2">
    <location>
        <begin position="1174"/>
        <end position="1334"/>
    </location>
</feature>
<sequence length="1500" mass="172417">MFRSHRCKLIKLDMEEPHAITQKFSTPTNNRLCTSSNTRNQDVIQDSRVDIQTKNAGFGGNDNRTAGRQTRNQAFNAGSGLTQNNNRHYASDCSIPRVCDAKYFKEQMLLAMKDDAGSNLNDEENDFMLDNSFGDKTLEELTATLSVSIIFDDSYMQNNGGSDDHDSNAHDPYHDVKILAYNALREAENKKRLNIDLKKQKMSLQQKLETCKERINTFESKTIQCSKYKETCDKLEHEIYAGKDRIERIMKEKDKIQSEYFKVENEKIIIQYETQLAKKDLKEREDRYLEDIVNLEEKLSSHDRIVYKLAGLGYKNRERLKKAIAAQPKMYHGEKLYSTTLKINSPDYEETLEDAEESRLKMRNKIVQLDYNKLNYLYKTFVPQQETSFDQTYFSIPSTSNISSESKDVKAEPRIPKRPKESKLLNMFDKMALAINTLRDRIDVTLLEDRKRRWMSDSQNSLREFYKTDVILMSVSLSKTLKELKQEFMEEVQEMLNIFELIEQKVEKKSPKENILQNEIDQLLEVSLTSEIQDVGSSNSVRRPKSKDNKSKNRVLKNTNAKSSSASVRKTPSLGHKLFLVGQFCDGDLEVAFRSNTCYVRNLEGDDLLTSSREYNLYTIFISDLAASSPVCLMSKATSINLGYGTIDEAPDMIINFINQVQQTLKAQILKIRTDNETEFKNKKLRLFYAKLGIVHHTSTARMPQQDGVVERRNHNSAVNTLDVEDTLSPSLIIVDDSDASQIVTSSEELTTQESSTLELVVLPEGRHEIKVKWLWKNKTDAENMVIRNKSCLIEKGYTQQEGIDFEESFASVARLEVVRMFVAYAAHKNFTIYQMDVKTAFLNGLLKEEVFARPTEKHLKEVKRIFWYLRKSINNGLWYSKDFGFELIAYSDVELAGCLDDYKSTPGGLQFLGDKLVSWSSKSRIVQQCQLRKLSTYLCQHVAHKSFGCERNCLIMDIVTTGFQCTEHVERVTIELYFVGTEYQLADLFTKALPRESFEYLVHRIGMRCMTPTELERLASYALTATADVPAVYLQQFWKTVGKVPNTKDTIRFRLDTQEIVYIVDMFRATLKLPLETPDNPFIAPYPHFTKLIIADLMTKFTSISPRLKEDYHSIKDDIPLVSVYTTGNVTVRGMLIPDAFLTEEIRATDDYKEYEMVFVRVDVLMKQLQPVVSTQGTHRTTPTAHRTPTFTAASPQGKKRKQSVRETSSPRKSLKEEIEKMVEREEDDESYASVFADSMLNDDVDDSGTRIEPESHKENPEVVKDDDDVNVIEKMDDEKKVDNDETTDNVEEKDDDDQTDHALVRPQAKGSMETRNKHMQTPIPRPNRSPKKDLSLDKIIYEELTATVSPTTATTSIQTSKFKRKGGFTSYKTKILPRKVLDHCNNVVPEMTFAKTNEIIKEEMPRLNTTLNLYPTSTTSSSSTTSMSTADLQYQLYFNMKSKSQDQAADQEIWEILKGKKRAKRYFGSNKNANEMVRIVYEWKTNSTDDEASIIINP</sequence>
<keyword evidence="5" id="KW-1185">Reference proteome</keyword>
<feature type="region of interest" description="Disordered" evidence="2">
    <location>
        <begin position="535"/>
        <end position="569"/>
    </location>
</feature>
<feature type="compositionally biased region" description="Polar residues" evidence="2">
    <location>
        <begin position="556"/>
        <end position="569"/>
    </location>
</feature>
<feature type="compositionally biased region" description="Basic and acidic residues" evidence="2">
    <location>
        <begin position="1249"/>
        <end position="1265"/>
    </location>
</feature>
<dbReference type="InterPro" id="IPR001584">
    <property type="entry name" value="Integrase_cat-core"/>
</dbReference>
<dbReference type="InterPro" id="IPR012337">
    <property type="entry name" value="RNaseH-like_sf"/>
</dbReference>
<dbReference type="InterPro" id="IPR036397">
    <property type="entry name" value="RNaseH_sf"/>
</dbReference>
<evidence type="ECO:0000313" key="5">
    <source>
        <dbReference type="Proteomes" id="UP001151760"/>
    </source>
</evidence>
<dbReference type="SUPFAM" id="SSF53098">
    <property type="entry name" value="Ribonuclease H-like"/>
    <property type="match status" value="1"/>
</dbReference>
<feature type="compositionally biased region" description="Basic and acidic residues" evidence="2">
    <location>
        <begin position="1273"/>
        <end position="1285"/>
    </location>
</feature>
<dbReference type="PANTHER" id="PTHR11439:SF483">
    <property type="entry name" value="PEPTIDE SYNTHASE GLIP-LIKE, PUTATIVE (AFU_ORTHOLOGUE AFUA_3G12920)-RELATED"/>
    <property type="match status" value="1"/>
</dbReference>
<dbReference type="InterPro" id="IPR013103">
    <property type="entry name" value="RVT_2"/>
</dbReference>
<dbReference type="PANTHER" id="PTHR11439">
    <property type="entry name" value="GAG-POL-RELATED RETROTRANSPOSON"/>
    <property type="match status" value="1"/>
</dbReference>
<reference evidence="4" key="1">
    <citation type="journal article" date="2022" name="Int. J. Mol. Sci.">
        <title>Draft Genome of Tanacetum Coccineum: Genomic Comparison of Closely Related Tanacetum-Family Plants.</title>
        <authorList>
            <person name="Yamashiro T."/>
            <person name="Shiraishi A."/>
            <person name="Nakayama K."/>
            <person name="Satake H."/>
        </authorList>
    </citation>
    <scope>NUCLEOTIDE SEQUENCE</scope>
</reference>
<feature type="coiled-coil region" evidence="1">
    <location>
        <begin position="246"/>
        <end position="298"/>
    </location>
</feature>
<feature type="compositionally biased region" description="Low complexity" evidence="2">
    <location>
        <begin position="1179"/>
        <end position="1194"/>
    </location>
</feature>
<evidence type="ECO:0000256" key="2">
    <source>
        <dbReference type="SAM" id="MobiDB-lite"/>
    </source>
</evidence>
<reference evidence="4" key="2">
    <citation type="submission" date="2022-01" db="EMBL/GenBank/DDBJ databases">
        <authorList>
            <person name="Yamashiro T."/>
            <person name="Shiraishi A."/>
            <person name="Satake H."/>
            <person name="Nakayama K."/>
        </authorList>
    </citation>
    <scope>NUCLEOTIDE SEQUENCE</scope>
</reference>
<dbReference type="Pfam" id="PF07727">
    <property type="entry name" value="RVT_2"/>
    <property type="match status" value="1"/>
</dbReference>
<protein>
    <submittedName>
        <fullName evidence="4">Integrase, catalytic region, zinc finger, CCHC-type containing protein</fullName>
    </submittedName>
</protein>
<comment type="caution">
    <text evidence="4">The sequence shown here is derived from an EMBL/GenBank/DDBJ whole genome shotgun (WGS) entry which is preliminary data.</text>
</comment>
<feature type="coiled-coil region" evidence="1">
    <location>
        <begin position="187"/>
        <end position="221"/>
    </location>
</feature>
<dbReference type="PROSITE" id="PS50994">
    <property type="entry name" value="INTEGRASE"/>
    <property type="match status" value="1"/>
</dbReference>
<feature type="domain" description="Integrase catalytic" evidence="3">
    <location>
        <begin position="593"/>
        <end position="714"/>
    </location>
</feature>
<dbReference type="Gene3D" id="3.30.420.10">
    <property type="entry name" value="Ribonuclease H-like superfamily/Ribonuclease H"/>
    <property type="match status" value="1"/>
</dbReference>
<evidence type="ECO:0000256" key="1">
    <source>
        <dbReference type="SAM" id="Coils"/>
    </source>
</evidence>
<evidence type="ECO:0000313" key="4">
    <source>
        <dbReference type="EMBL" id="GJS77285.1"/>
    </source>
</evidence>
<feature type="compositionally biased region" description="Basic and acidic residues" evidence="2">
    <location>
        <begin position="1215"/>
        <end position="1225"/>
    </location>
</feature>